<evidence type="ECO:0000256" key="2">
    <source>
        <dbReference type="ARBA" id="ARBA00023242"/>
    </source>
</evidence>
<dbReference type="Proteomes" id="UP001211907">
    <property type="component" value="Unassembled WGS sequence"/>
</dbReference>
<dbReference type="GO" id="GO:0090575">
    <property type="term" value="C:RNA polymerase II transcription regulator complex"/>
    <property type="evidence" value="ECO:0007669"/>
    <property type="project" value="TreeGrafter"/>
</dbReference>
<evidence type="ECO:0000313" key="6">
    <source>
        <dbReference type="Proteomes" id="UP001211907"/>
    </source>
</evidence>
<sequence length="441" mass="49943">MEIDDGVLNAINTIANDTSTGTAPVLTQQKRGRGRPRLMETPASKRTGQNRENQRAARERRQRYIFDLESKVRQLSQANNAVPAQALFEQQQHRQSEFQVRIAFLESECTRLQNEADAARIASLLEIEGKKSVDRNPTLEHADVDFVCTHCPLCTTSTQHIRILATRVAELEAVASPLSSAPSFSSQILDYSVSPQRPTSALSCEVSNFQNSYTVVDTSNNFSNNYPRSSFELFGMPDYRNAIISLKKIKVLANCKHVDELCSILMAQANCIQKKPMRWYIVRGQTLIHMILDHCTMLDRQAAIEILSRARKTNLHHENYQITIAEFSPLLSPLQVERDEHTATFRSVLTAIESLKNADDIVDQISDIIHVYKESDEDKFFRLITAFNRLQNMCTSFEDYTKLMVAVEVGRQILKAAGVAHGFTVYGEKIFVPDHSFIKNE</sequence>
<accession>A0AAD5XH47</accession>
<dbReference type="Gene3D" id="1.20.5.170">
    <property type="match status" value="1"/>
</dbReference>
<dbReference type="GO" id="GO:0001228">
    <property type="term" value="F:DNA-binding transcription activator activity, RNA polymerase II-specific"/>
    <property type="evidence" value="ECO:0007669"/>
    <property type="project" value="TreeGrafter"/>
</dbReference>
<dbReference type="InterPro" id="IPR000637">
    <property type="entry name" value="HMGI/Y_DNA-bd_CS"/>
</dbReference>
<organism evidence="5 6">
    <name type="scientific">Physocladia obscura</name>
    <dbReference type="NCBI Taxonomy" id="109957"/>
    <lineage>
        <taxon>Eukaryota</taxon>
        <taxon>Fungi</taxon>
        <taxon>Fungi incertae sedis</taxon>
        <taxon>Chytridiomycota</taxon>
        <taxon>Chytridiomycota incertae sedis</taxon>
        <taxon>Chytridiomycetes</taxon>
        <taxon>Chytridiales</taxon>
        <taxon>Chytriomycetaceae</taxon>
        <taxon>Physocladia</taxon>
    </lineage>
</organism>
<dbReference type="PROSITE" id="PS00354">
    <property type="entry name" value="HMGI_Y"/>
    <property type="match status" value="1"/>
</dbReference>
<feature type="region of interest" description="Disordered" evidence="4">
    <location>
        <begin position="17"/>
        <end position="59"/>
    </location>
</feature>
<dbReference type="InterPro" id="IPR046347">
    <property type="entry name" value="bZIP_sf"/>
</dbReference>
<proteinExistence type="predicted"/>
<feature type="coiled-coil region" evidence="3">
    <location>
        <begin position="95"/>
        <end position="122"/>
    </location>
</feature>
<reference evidence="5" key="1">
    <citation type="submission" date="2020-05" db="EMBL/GenBank/DDBJ databases">
        <title>Phylogenomic resolution of chytrid fungi.</title>
        <authorList>
            <person name="Stajich J.E."/>
            <person name="Amses K."/>
            <person name="Simmons R."/>
            <person name="Seto K."/>
            <person name="Myers J."/>
            <person name="Bonds A."/>
            <person name="Quandt C.A."/>
            <person name="Barry K."/>
            <person name="Liu P."/>
            <person name="Grigoriev I."/>
            <person name="Longcore J.E."/>
            <person name="James T.Y."/>
        </authorList>
    </citation>
    <scope>NUCLEOTIDE SEQUENCE</scope>
    <source>
        <strain evidence="5">JEL0513</strain>
    </source>
</reference>
<dbReference type="PANTHER" id="PTHR40621">
    <property type="entry name" value="TRANSCRIPTION FACTOR KAPC-RELATED"/>
    <property type="match status" value="1"/>
</dbReference>
<protein>
    <recommendedName>
        <fullName evidence="7">BZIP domain-containing protein</fullName>
    </recommendedName>
</protein>
<evidence type="ECO:0008006" key="7">
    <source>
        <dbReference type="Google" id="ProtNLM"/>
    </source>
</evidence>
<evidence type="ECO:0000256" key="1">
    <source>
        <dbReference type="ARBA" id="ARBA00004123"/>
    </source>
</evidence>
<dbReference type="EMBL" id="JADGJH010001033">
    <property type="protein sequence ID" value="KAJ3119680.1"/>
    <property type="molecule type" value="Genomic_DNA"/>
</dbReference>
<keyword evidence="3" id="KW-0175">Coiled coil</keyword>
<gene>
    <name evidence="5" type="ORF">HK100_000197</name>
</gene>
<evidence type="ECO:0000313" key="5">
    <source>
        <dbReference type="EMBL" id="KAJ3119680.1"/>
    </source>
</evidence>
<comment type="subcellular location">
    <subcellularLocation>
        <location evidence="1">Nucleus</location>
    </subcellularLocation>
</comment>
<evidence type="ECO:0000256" key="4">
    <source>
        <dbReference type="SAM" id="MobiDB-lite"/>
    </source>
</evidence>
<keyword evidence="6" id="KW-1185">Reference proteome</keyword>
<evidence type="ECO:0000256" key="3">
    <source>
        <dbReference type="SAM" id="Coils"/>
    </source>
</evidence>
<name>A0AAD5XH47_9FUNG</name>
<dbReference type="GO" id="GO:0000976">
    <property type="term" value="F:transcription cis-regulatory region binding"/>
    <property type="evidence" value="ECO:0007669"/>
    <property type="project" value="InterPro"/>
</dbReference>
<dbReference type="PANTHER" id="PTHR40621:SF6">
    <property type="entry name" value="AP-1-LIKE TRANSCRIPTION FACTOR YAP1-RELATED"/>
    <property type="match status" value="1"/>
</dbReference>
<feature type="compositionally biased region" description="Polar residues" evidence="4">
    <location>
        <begin position="17"/>
        <end position="29"/>
    </location>
</feature>
<dbReference type="InterPro" id="IPR050936">
    <property type="entry name" value="AP-1-like"/>
</dbReference>
<dbReference type="SUPFAM" id="SSF57959">
    <property type="entry name" value="Leucine zipper domain"/>
    <property type="match status" value="1"/>
</dbReference>
<dbReference type="AlphaFoldDB" id="A0AAD5XH47"/>
<keyword evidence="2" id="KW-0539">Nucleus</keyword>
<comment type="caution">
    <text evidence="5">The sequence shown here is derived from an EMBL/GenBank/DDBJ whole genome shotgun (WGS) entry which is preliminary data.</text>
</comment>